<keyword evidence="2" id="KW-1185">Reference proteome</keyword>
<organism evidence="1 2">
    <name type="scientific">Mycena venus</name>
    <dbReference type="NCBI Taxonomy" id="2733690"/>
    <lineage>
        <taxon>Eukaryota</taxon>
        <taxon>Fungi</taxon>
        <taxon>Dikarya</taxon>
        <taxon>Basidiomycota</taxon>
        <taxon>Agaricomycotina</taxon>
        <taxon>Agaricomycetes</taxon>
        <taxon>Agaricomycetidae</taxon>
        <taxon>Agaricales</taxon>
        <taxon>Marasmiineae</taxon>
        <taxon>Mycenaceae</taxon>
        <taxon>Mycena</taxon>
    </lineage>
</organism>
<dbReference type="Proteomes" id="UP000620124">
    <property type="component" value="Unassembled WGS sequence"/>
</dbReference>
<comment type="caution">
    <text evidence="1">The sequence shown here is derived from an EMBL/GenBank/DDBJ whole genome shotgun (WGS) entry which is preliminary data.</text>
</comment>
<evidence type="ECO:0000313" key="1">
    <source>
        <dbReference type="EMBL" id="KAF7350015.1"/>
    </source>
</evidence>
<proteinExistence type="predicted"/>
<gene>
    <name evidence="1" type="ORF">MVEN_01303200</name>
</gene>
<name>A0A8H6Y1G3_9AGAR</name>
<reference evidence="1" key="1">
    <citation type="submission" date="2020-05" db="EMBL/GenBank/DDBJ databases">
        <title>Mycena genomes resolve the evolution of fungal bioluminescence.</title>
        <authorList>
            <person name="Tsai I.J."/>
        </authorList>
    </citation>
    <scope>NUCLEOTIDE SEQUENCE</scope>
    <source>
        <strain evidence="1">CCC161011</strain>
    </source>
</reference>
<dbReference type="GO" id="GO:0016787">
    <property type="term" value="F:hydrolase activity"/>
    <property type="evidence" value="ECO:0007669"/>
    <property type="project" value="UniProtKB-KW"/>
</dbReference>
<protein>
    <submittedName>
        <fullName evidence="1">Alpha/beta-hydrolase</fullName>
    </submittedName>
</protein>
<accession>A0A8H6Y1G3</accession>
<evidence type="ECO:0000313" key="2">
    <source>
        <dbReference type="Proteomes" id="UP000620124"/>
    </source>
</evidence>
<dbReference type="OrthoDB" id="443318at2759"/>
<sequence>MGGSTSWGGVRDFRRYGLQFRDKDQIVGFLSNLVKIFPSLATRPRYLMDESYARTYITRISLAHTHTRLMRHYQPYIIRGALGSNVVFEQLPTISMIETYPQLINYDLEVYEYKM</sequence>
<dbReference type="AlphaFoldDB" id="A0A8H6Y1G3"/>
<dbReference type="EMBL" id="JACAZI010000010">
    <property type="protein sequence ID" value="KAF7350015.1"/>
    <property type="molecule type" value="Genomic_DNA"/>
</dbReference>
<keyword evidence="1" id="KW-0378">Hydrolase</keyword>